<protein>
    <submittedName>
        <fullName evidence="5">Starvation-inducible DNA-binding protein</fullName>
    </submittedName>
</protein>
<dbReference type="EMBL" id="JAFBFC010000009">
    <property type="protein sequence ID" value="MBM7704831.1"/>
    <property type="molecule type" value="Genomic_DNA"/>
</dbReference>
<dbReference type="GO" id="GO:0003677">
    <property type="term" value="F:DNA binding"/>
    <property type="evidence" value="ECO:0007669"/>
    <property type="project" value="UniProtKB-KW"/>
</dbReference>
<feature type="coiled-coil region" evidence="3">
    <location>
        <begin position="39"/>
        <end position="66"/>
    </location>
</feature>
<gene>
    <name evidence="5" type="ORF">JOC83_003690</name>
</gene>
<evidence type="ECO:0000256" key="3">
    <source>
        <dbReference type="SAM" id="Coils"/>
    </source>
</evidence>
<dbReference type="PRINTS" id="PR01346">
    <property type="entry name" value="HELNAPAPROT"/>
</dbReference>
<dbReference type="InterPro" id="IPR009078">
    <property type="entry name" value="Ferritin-like_SF"/>
</dbReference>
<dbReference type="SUPFAM" id="SSF47240">
    <property type="entry name" value="Ferritin-like"/>
    <property type="match status" value="1"/>
</dbReference>
<keyword evidence="6" id="KW-1185">Reference proteome</keyword>
<dbReference type="InterPro" id="IPR012347">
    <property type="entry name" value="Ferritin-like"/>
</dbReference>
<dbReference type="InterPro" id="IPR008331">
    <property type="entry name" value="Ferritin_DPS_dom"/>
</dbReference>
<dbReference type="PROSITE" id="PS00818">
    <property type="entry name" value="DPS_1"/>
    <property type="match status" value="1"/>
</dbReference>
<evidence type="ECO:0000313" key="6">
    <source>
        <dbReference type="Proteomes" id="UP000809829"/>
    </source>
</evidence>
<dbReference type="PIRSF" id="PIRSF005900">
    <property type="entry name" value="Dps"/>
    <property type="match status" value="1"/>
</dbReference>
<evidence type="ECO:0000256" key="1">
    <source>
        <dbReference type="ARBA" id="ARBA00009497"/>
    </source>
</evidence>
<dbReference type="PANTHER" id="PTHR42932:SF1">
    <property type="entry name" value="GENERAL STRESS PROTEIN 20U"/>
    <property type="match status" value="1"/>
</dbReference>
<evidence type="ECO:0000259" key="4">
    <source>
        <dbReference type="Pfam" id="PF00210"/>
    </source>
</evidence>
<reference evidence="5 6" key="1">
    <citation type="submission" date="2021-01" db="EMBL/GenBank/DDBJ databases">
        <title>Genomic Encyclopedia of Type Strains, Phase IV (KMG-IV): sequencing the most valuable type-strain genomes for metagenomic binning, comparative biology and taxonomic classification.</title>
        <authorList>
            <person name="Goeker M."/>
        </authorList>
    </citation>
    <scope>NUCLEOTIDE SEQUENCE [LARGE SCALE GENOMIC DNA]</scope>
    <source>
        <strain evidence="5 6">DSM 104297</strain>
    </source>
</reference>
<dbReference type="Gene3D" id="1.20.1260.10">
    <property type="match status" value="1"/>
</dbReference>
<accession>A0ABS2QZC2</accession>
<dbReference type="InterPro" id="IPR002177">
    <property type="entry name" value="DPS_DNA-bd"/>
</dbReference>
<comment type="similarity">
    <text evidence="1 2">Belongs to the Dps family.</text>
</comment>
<dbReference type="PANTHER" id="PTHR42932">
    <property type="entry name" value="GENERAL STRESS PROTEIN 20U"/>
    <property type="match status" value="1"/>
</dbReference>
<organism evidence="5 6">
    <name type="scientific">Priestia iocasae</name>
    <dbReference type="NCBI Taxonomy" id="2291674"/>
    <lineage>
        <taxon>Bacteria</taxon>
        <taxon>Bacillati</taxon>
        <taxon>Bacillota</taxon>
        <taxon>Bacilli</taxon>
        <taxon>Bacillales</taxon>
        <taxon>Bacillaceae</taxon>
        <taxon>Priestia</taxon>
    </lineage>
</organism>
<evidence type="ECO:0000256" key="2">
    <source>
        <dbReference type="RuleBase" id="RU003875"/>
    </source>
</evidence>
<feature type="domain" description="Ferritin/DPS" evidence="4">
    <location>
        <begin position="10"/>
        <end position="146"/>
    </location>
</feature>
<comment type="caution">
    <text evidence="5">The sequence shown here is derived from an EMBL/GenBank/DDBJ whole genome shotgun (WGS) entry which is preliminary data.</text>
</comment>
<dbReference type="InterPro" id="IPR023188">
    <property type="entry name" value="DPS_DNA-bd_CS"/>
</dbReference>
<proteinExistence type="inferred from homology"/>
<keyword evidence="3" id="KW-0175">Coiled coil</keyword>
<dbReference type="Proteomes" id="UP000809829">
    <property type="component" value="Unassembled WGS sequence"/>
</dbReference>
<name>A0ABS2QZC2_9BACI</name>
<evidence type="ECO:0000313" key="5">
    <source>
        <dbReference type="EMBL" id="MBM7704831.1"/>
    </source>
</evidence>
<sequence>MSEQLTGVVNNQIANFSVLYMKLHNYHWYVKGQQFFTLHEKFEELYNEVATNIDDLAERLLALEGNPVATMKECLSMSSIQEASGNETATDMVATLVSDFDTLTKELKDGMDIAGEVDDETTGDMLLAIHKSFEKHAWMLKSFLGK</sequence>
<keyword evidence="5" id="KW-0238">DNA-binding</keyword>
<dbReference type="CDD" id="cd01043">
    <property type="entry name" value="DPS"/>
    <property type="match status" value="1"/>
</dbReference>
<dbReference type="RefSeq" id="WP_205188828.1">
    <property type="nucleotide sequence ID" value="NZ_JAFBFC010000009.1"/>
</dbReference>
<dbReference type="Pfam" id="PF00210">
    <property type="entry name" value="Ferritin"/>
    <property type="match status" value="1"/>
</dbReference>